<proteinExistence type="predicted"/>
<evidence type="ECO:0008006" key="5">
    <source>
        <dbReference type="Google" id="ProtNLM"/>
    </source>
</evidence>
<feature type="coiled-coil region" evidence="1">
    <location>
        <begin position="80"/>
        <end position="114"/>
    </location>
</feature>
<dbReference type="EMBL" id="BMKC01000001">
    <property type="protein sequence ID" value="GGA66671.1"/>
    <property type="molecule type" value="Genomic_DNA"/>
</dbReference>
<keyword evidence="4" id="KW-1185">Reference proteome</keyword>
<organism evidence="3 4">
    <name type="scientific">Arenimonas soli</name>
    <dbReference type="NCBI Taxonomy" id="2269504"/>
    <lineage>
        <taxon>Bacteria</taxon>
        <taxon>Pseudomonadati</taxon>
        <taxon>Pseudomonadota</taxon>
        <taxon>Gammaproteobacteria</taxon>
        <taxon>Lysobacterales</taxon>
        <taxon>Lysobacteraceae</taxon>
        <taxon>Arenimonas</taxon>
    </lineage>
</organism>
<comment type="caution">
    <text evidence="3">The sequence shown here is derived from an EMBL/GenBank/DDBJ whole genome shotgun (WGS) entry which is preliminary data.</text>
</comment>
<protein>
    <recommendedName>
        <fullName evidence="5">DUF4398 domain-containing protein</fullName>
    </recommendedName>
</protein>
<keyword evidence="2" id="KW-0732">Signal</keyword>
<evidence type="ECO:0000256" key="1">
    <source>
        <dbReference type="SAM" id="Coils"/>
    </source>
</evidence>
<gene>
    <name evidence="3" type="ORF">GCM10011521_01000</name>
</gene>
<dbReference type="Proteomes" id="UP000623419">
    <property type="component" value="Unassembled WGS sequence"/>
</dbReference>
<dbReference type="RefSeq" id="WP_188659882.1">
    <property type="nucleotide sequence ID" value="NZ_BMKC01000001.1"/>
</dbReference>
<accession>A0ABQ1HB58</accession>
<keyword evidence="1" id="KW-0175">Coiled coil</keyword>
<feature type="signal peptide" evidence="2">
    <location>
        <begin position="1"/>
        <end position="25"/>
    </location>
</feature>
<evidence type="ECO:0000313" key="3">
    <source>
        <dbReference type="EMBL" id="GGA66671.1"/>
    </source>
</evidence>
<feature type="chain" id="PRO_5045671131" description="DUF4398 domain-containing protein" evidence="2">
    <location>
        <begin position="26"/>
        <end position="121"/>
    </location>
</feature>
<evidence type="ECO:0000313" key="4">
    <source>
        <dbReference type="Proteomes" id="UP000623419"/>
    </source>
</evidence>
<evidence type="ECO:0000256" key="2">
    <source>
        <dbReference type="SAM" id="SignalP"/>
    </source>
</evidence>
<sequence>MPLKIHRALPILLAVSLFCANNAAADEIDAALAAAERAVIAAESAQPRGDAAQALEQARGQWLAAREARRKTDKLRLAEAAAANADLAHAKARLDTARQAVESAAARNADLRRRLLMNGGG</sequence>
<name>A0ABQ1HB58_9GAMM</name>
<reference evidence="4" key="1">
    <citation type="journal article" date="2019" name="Int. J. Syst. Evol. Microbiol.">
        <title>The Global Catalogue of Microorganisms (GCM) 10K type strain sequencing project: providing services to taxonomists for standard genome sequencing and annotation.</title>
        <authorList>
            <consortium name="The Broad Institute Genomics Platform"/>
            <consortium name="The Broad Institute Genome Sequencing Center for Infectious Disease"/>
            <person name="Wu L."/>
            <person name="Ma J."/>
        </authorList>
    </citation>
    <scope>NUCLEOTIDE SEQUENCE [LARGE SCALE GENOMIC DNA]</scope>
    <source>
        <strain evidence="4">CGMCC 1.15905</strain>
    </source>
</reference>